<protein>
    <submittedName>
        <fullName evidence="2">Uncharacterized protein</fullName>
    </submittedName>
</protein>
<evidence type="ECO:0000313" key="2">
    <source>
        <dbReference type="EMBL" id="GFO66913.1"/>
    </source>
</evidence>
<name>A0A6V8N5L7_9BACT</name>
<proteinExistence type="predicted"/>
<organism evidence="2 3">
    <name type="scientific">Geomonas limicola</name>
    <dbReference type="NCBI Taxonomy" id="2740186"/>
    <lineage>
        <taxon>Bacteria</taxon>
        <taxon>Pseudomonadati</taxon>
        <taxon>Thermodesulfobacteriota</taxon>
        <taxon>Desulfuromonadia</taxon>
        <taxon>Geobacterales</taxon>
        <taxon>Geobacteraceae</taxon>
        <taxon>Geomonas</taxon>
    </lineage>
</organism>
<evidence type="ECO:0000313" key="3">
    <source>
        <dbReference type="Proteomes" id="UP000587586"/>
    </source>
</evidence>
<keyword evidence="1" id="KW-1133">Transmembrane helix</keyword>
<gene>
    <name evidence="2" type="ORF">GMLC_04920</name>
</gene>
<dbReference type="EMBL" id="BLXZ01000001">
    <property type="protein sequence ID" value="GFO66913.1"/>
    <property type="molecule type" value="Genomic_DNA"/>
</dbReference>
<sequence length="88" mass="9215">MRGSAEEQSVGGTSTLVSCALGGAVWWFLASDPSPLAMVLAALLLAYLFLGYFALAILFPDPNAGPAPSSGPFVPLRTEYDRPKALTL</sequence>
<dbReference type="RefSeq" id="WP_183359437.1">
    <property type="nucleotide sequence ID" value="NZ_BLXZ01000001.1"/>
</dbReference>
<dbReference type="Proteomes" id="UP000587586">
    <property type="component" value="Unassembled WGS sequence"/>
</dbReference>
<comment type="caution">
    <text evidence="2">The sequence shown here is derived from an EMBL/GenBank/DDBJ whole genome shotgun (WGS) entry which is preliminary data.</text>
</comment>
<reference evidence="3" key="1">
    <citation type="submission" date="2020-06" db="EMBL/GenBank/DDBJ databases">
        <title>Draft genomic sequecing of Geomonas sp. Red745.</title>
        <authorList>
            <person name="Itoh H."/>
            <person name="Xu Z.X."/>
            <person name="Ushijima N."/>
            <person name="Masuda Y."/>
            <person name="Shiratori Y."/>
            <person name="Senoo K."/>
        </authorList>
    </citation>
    <scope>NUCLEOTIDE SEQUENCE [LARGE SCALE GENOMIC DNA]</scope>
    <source>
        <strain evidence="3">Red745</strain>
    </source>
</reference>
<keyword evidence="3" id="KW-1185">Reference proteome</keyword>
<feature type="transmembrane region" description="Helical" evidence="1">
    <location>
        <begin position="36"/>
        <end position="59"/>
    </location>
</feature>
<dbReference type="PROSITE" id="PS51257">
    <property type="entry name" value="PROKAR_LIPOPROTEIN"/>
    <property type="match status" value="1"/>
</dbReference>
<dbReference type="AlphaFoldDB" id="A0A6V8N5L7"/>
<feature type="transmembrane region" description="Helical" evidence="1">
    <location>
        <begin position="12"/>
        <end position="30"/>
    </location>
</feature>
<accession>A0A6V8N5L7</accession>
<keyword evidence="1" id="KW-0812">Transmembrane</keyword>
<keyword evidence="1" id="KW-0472">Membrane</keyword>
<evidence type="ECO:0000256" key="1">
    <source>
        <dbReference type="SAM" id="Phobius"/>
    </source>
</evidence>